<reference evidence="3" key="3">
    <citation type="submission" date="2020-12" db="UniProtKB">
        <authorList>
            <consortium name="EnsemblPlants"/>
        </authorList>
    </citation>
    <scope>IDENTIFICATION</scope>
</reference>
<dbReference type="SUPFAM" id="SSF68906">
    <property type="entry name" value="SAP domain"/>
    <property type="match status" value="1"/>
</dbReference>
<dbReference type="AlphaFoldDB" id="A0A7I4CUN2"/>
<feature type="region of interest" description="Disordered" evidence="1">
    <location>
        <begin position="38"/>
        <end position="88"/>
    </location>
</feature>
<evidence type="ECO:0000313" key="3">
    <source>
        <dbReference type="EnsemblPlants" id="Pp3c24_14400V3.8"/>
    </source>
</evidence>
<keyword evidence="4" id="KW-1185">Reference proteome</keyword>
<feature type="region of interest" description="Disordered" evidence="1">
    <location>
        <begin position="355"/>
        <end position="425"/>
    </location>
</feature>
<feature type="compositionally biased region" description="Basic and acidic residues" evidence="1">
    <location>
        <begin position="413"/>
        <end position="425"/>
    </location>
</feature>
<dbReference type="Pfam" id="PF24766">
    <property type="entry name" value="DUF7699"/>
    <property type="match status" value="1"/>
</dbReference>
<dbReference type="EnsemblPlants" id="Pp3c24_14400V3.8">
    <property type="protein sequence ID" value="Pp3c24_14400V3.8"/>
    <property type="gene ID" value="Pp3c24_14400"/>
</dbReference>
<accession>A0A7I4CUN2</accession>
<organism evidence="3 4">
    <name type="scientific">Physcomitrium patens</name>
    <name type="common">Spreading-leaved earth moss</name>
    <name type="synonym">Physcomitrella patens</name>
    <dbReference type="NCBI Taxonomy" id="3218"/>
    <lineage>
        <taxon>Eukaryota</taxon>
        <taxon>Viridiplantae</taxon>
        <taxon>Streptophyta</taxon>
        <taxon>Embryophyta</taxon>
        <taxon>Bryophyta</taxon>
        <taxon>Bryophytina</taxon>
        <taxon>Bryopsida</taxon>
        <taxon>Funariidae</taxon>
        <taxon>Funariales</taxon>
        <taxon>Funariaceae</taxon>
        <taxon>Physcomitrium</taxon>
    </lineage>
</organism>
<dbReference type="InterPro" id="IPR056116">
    <property type="entry name" value="DUF7699"/>
</dbReference>
<dbReference type="InterPro" id="IPR036361">
    <property type="entry name" value="SAP_dom_sf"/>
</dbReference>
<feature type="compositionally biased region" description="Basic and acidic residues" evidence="1">
    <location>
        <begin position="391"/>
        <end position="400"/>
    </location>
</feature>
<reference evidence="3 4" key="2">
    <citation type="journal article" date="2018" name="Plant J.">
        <title>The Physcomitrella patens chromosome-scale assembly reveals moss genome structure and evolution.</title>
        <authorList>
            <person name="Lang D."/>
            <person name="Ullrich K.K."/>
            <person name="Murat F."/>
            <person name="Fuchs J."/>
            <person name="Jenkins J."/>
            <person name="Haas F.B."/>
            <person name="Piednoel M."/>
            <person name="Gundlach H."/>
            <person name="Van Bel M."/>
            <person name="Meyberg R."/>
            <person name="Vives C."/>
            <person name="Morata J."/>
            <person name="Symeonidi A."/>
            <person name="Hiss M."/>
            <person name="Muchero W."/>
            <person name="Kamisugi Y."/>
            <person name="Saleh O."/>
            <person name="Blanc G."/>
            <person name="Decker E.L."/>
            <person name="van Gessel N."/>
            <person name="Grimwood J."/>
            <person name="Hayes R.D."/>
            <person name="Graham S.W."/>
            <person name="Gunter L.E."/>
            <person name="McDaniel S.F."/>
            <person name="Hoernstein S.N.W."/>
            <person name="Larsson A."/>
            <person name="Li F.W."/>
            <person name="Perroud P.F."/>
            <person name="Phillips J."/>
            <person name="Ranjan P."/>
            <person name="Rokshar D.S."/>
            <person name="Rothfels C.J."/>
            <person name="Schneider L."/>
            <person name="Shu S."/>
            <person name="Stevenson D.W."/>
            <person name="Thummler F."/>
            <person name="Tillich M."/>
            <person name="Villarreal Aguilar J.C."/>
            <person name="Widiez T."/>
            <person name="Wong G.K."/>
            <person name="Wymore A."/>
            <person name="Zhang Y."/>
            <person name="Zimmer A.D."/>
            <person name="Quatrano R.S."/>
            <person name="Mayer K.F.X."/>
            <person name="Goodstein D."/>
            <person name="Casacuberta J.M."/>
            <person name="Vandepoele K."/>
            <person name="Reski R."/>
            <person name="Cuming A.C."/>
            <person name="Tuskan G.A."/>
            <person name="Maumus F."/>
            <person name="Salse J."/>
            <person name="Schmutz J."/>
            <person name="Rensing S.A."/>
        </authorList>
    </citation>
    <scope>NUCLEOTIDE SEQUENCE [LARGE SCALE GENOMIC DNA]</scope>
    <source>
        <strain evidence="3 4">cv. Gransden 2004</strain>
    </source>
</reference>
<feature type="region of interest" description="Disordered" evidence="1">
    <location>
        <begin position="147"/>
        <end position="168"/>
    </location>
</feature>
<dbReference type="Proteomes" id="UP000006727">
    <property type="component" value="Chromosome 24"/>
</dbReference>
<reference evidence="3 4" key="1">
    <citation type="journal article" date="2008" name="Science">
        <title>The Physcomitrella genome reveals evolutionary insights into the conquest of land by plants.</title>
        <authorList>
            <person name="Rensing S."/>
            <person name="Lang D."/>
            <person name="Zimmer A."/>
            <person name="Terry A."/>
            <person name="Salamov A."/>
            <person name="Shapiro H."/>
            <person name="Nishiyama T."/>
            <person name="Perroud P.-F."/>
            <person name="Lindquist E."/>
            <person name="Kamisugi Y."/>
            <person name="Tanahashi T."/>
            <person name="Sakakibara K."/>
            <person name="Fujita T."/>
            <person name="Oishi K."/>
            <person name="Shin-I T."/>
            <person name="Kuroki Y."/>
            <person name="Toyoda A."/>
            <person name="Suzuki Y."/>
            <person name="Hashimoto A."/>
            <person name="Yamaguchi K."/>
            <person name="Sugano A."/>
            <person name="Kohara Y."/>
            <person name="Fujiyama A."/>
            <person name="Anterola A."/>
            <person name="Aoki S."/>
            <person name="Ashton N."/>
            <person name="Barbazuk W.B."/>
            <person name="Barker E."/>
            <person name="Bennetzen J."/>
            <person name="Bezanilla M."/>
            <person name="Blankenship R."/>
            <person name="Cho S.H."/>
            <person name="Dutcher S."/>
            <person name="Estelle M."/>
            <person name="Fawcett J.A."/>
            <person name="Gundlach H."/>
            <person name="Hanada K."/>
            <person name="Heyl A."/>
            <person name="Hicks K.A."/>
            <person name="Hugh J."/>
            <person name="Lohr M."/>
            <person name="Mayer K."/>
            <person name="Melkozernov A."/>
            <person name="Murata T."/>
            <person name="Nelson D."/>
            <person name="Pils B."/>
            <person name="Prigge M."/>
            <person name="Reiss B."/>
            <person name="Renner T."/>
            <person name="Rombauts S."/>
            <person name="Rushton P."/>
            <person name="Sanderfoot A."/>
            <person name="Schween G."/>
            <person name="Shiu S.-H."/>
            <person name="Stueber K."/>
            <person name="Theodoulou F.L."/>
            <person name="Tu H."/>
            <person name="Van de Peer Y."/>
            <person name="Verrier P.J."/>
            <person name="Waters E."/>
            <person name="Wood A."/>
            <person name="Yang L."/>
            <person name="Cove D."/>
            <person name="Cuming A."/>
            <person name="Hasebe M."/>
            <person name="Lucas S."/>
            <person name="Mishler D.B."/>
            <person name="Reski R."/>
            <person name="Grigoriev I."/>
            <person name="Quatrano R.S."/>
            <person name="Boore J.L."/>
        </authorList>
    </citation>
    <scope>NUCLEOTIDE SEQUENCE [LARGE SCALE GENOMIC DNA]</scope>
    <source>
        <strain evidence="3 4">cv. Gransden 2004</strain>
    </source>
</reference>
<feature type="compositionally biased region" description="Acidic residues" evidence="1">
    <location>
        <begin position="147"/>
        <end position="166"/>
    </location>
</feature>
<dbReference type="OrthoDB" id="690722at2759"/>
<proteinExistence type="predicted"/>
<feature type="compositionally biased region" description="Basic residues" evidence="1">
    <location>
        <begin position="357"/>
        <end position="377"/>
    </location>
</feature>
<gene>
    <name evidence="3" type="primary">LOC112276411</name>
</gene>
<dbReference type="PANTHER" id="PTHR35323">
    <property type="entry name" value="SAP DOMAIN-CONTAINING PROTEIN"/>
    <property type="match status" value="1"/>
</dbReference>
<evidence type="ECO:0000313" key="4">
    <source>
        <dbReference type="Proteomes" id="UP000006727"/>
    </source>
</evidence>
<evidence type="ECO:0000256" key="1">
    <source>
        <dbReference type="SAM" id="MobiDB-lite"/>
    </source>
</evidence>
<protein>
    <recommendedName>
        <fullName evidence="2">SAP domain-containing protein</fullName>
    </recommendedName>
</protein>
<dbReference type="PROSITE" id="PS50800">
    <property type="entry name" value="SAP"/>
    <property type="match status" value="1"/>
</dbReference>
<dbReference type="InterPro" id="IPR003034">
    <property type="entry name" value="SAP_dom"/>
</dbReference>
<dbReference type="EMBL" id="ABEU02000024">
    <property type="status" value="NOT_ANNOTATED_CDS"/>
    <property type="molecule type" value="Genomic_DNA"/>
</dbReference>
<evidence type="ECO:0000259" key="2">
    <source>
        <dbReference type="PROSITE" id="PS50800"/>
    </source>
</evidence>
<dbReference type="Gramene" id="Pp3c24_14400V3.8">
    <property type="protein sequence ID" value="Pp3c24_14400V3.8"/>
    <property type="gene ID" value="Pp3c24_14400"/>
</dbReference>
<dbReference type="PANTHER" id="PTHR35323:SF2">
    <property type="entry name" value="SAP DOMAIN-CONTAINING PROTEIN"/>
    <property type="match status" value="1"/>
</dbReference>
<feature type="domain" description="SAP" evidence="2">
    <location>
        <begin position="195"/>
        <end position="229"/>
    </location>
</feature>
<sequence length="530" mass="59239">MGESGNSSGSVDVRRSSRLLKKQIDGLMKTLSLVDESEEIEMEEDEEEWAPRAGKSGAGRVMAKRGERETSATSSSQRRTNRNHAETGMGLFHMMRGDWVDGDSRATKVGLNALETAVVDPIKEDVMKKSFVPSVSQLDEVIDLSCDEISDDSDDGDSSSDYESGGEQELIAPLSHEDAGLFAEVMKVIKEGSDLKKPKVEHLKAYLRNYGLRMVGVKAILLSRVQEHLRIKDGQGEDIYPRSSFTINCKGDVCLGDIVLFLQNVYDMPFAIQRRGASGPPLGKRWVAGKVVNESYGAAKQQHTFTIEVLWSTGTRPFYVMRPLLIKGRNLYRMSTLRQPWSNEAERQKVLEEKHARGAKARALRRGVKASRLKVSRTKAGTSTSWSGSRESSRTRDRPAAKVWGLDPTSRPSQHERINNQRNDYRCQDRIASHAQNRDRPTAQDRFHPTASSFHNALQHGRVHTQQQFYQSGLGAHPVPLNHVREREILHIACSTAECDKAGAKQCITRACASCCYRSNSSRGRCSRHL</sequence>
<dbReference type="InParanoid" id="A0A7I4CUN2"/>
<name>A0A7I4CUN2_PHYPA</name>
<feature type="compositionally biased region" description="Acidic residues" evidence="1">
    <location>
        <begin position="38"/>
        <end position="48"/>
    </location>
</feature>